<gene>
    <name evidence="4" type="ORF">FHP91_19115</name>
</gene>
<dbReference type="InterPro" id="IPR008613">
    <property type="entry name" value="Excalibur_Ca-bd_domain"/>
</dbReference>
<keyword evidence="2" id="KW-0472">Membrane</keyword>
<dbReference type="Proteomes" id="UP000319502">
    <property type="component" value="Unassembled WGS sequence"/>
</dbReference>
<proteinExistence type="predicted"/>
<dbReference type="GO" id="GO:0005829">
    <property type="term" value="C:cytosol"/>
    <property type="evidence" value="ECO:0007669"/>
    <property type="project" value="UniProtKB-ARBA"/>
</dbReference>
<keyword evidence="2" id="KW-1133">Transmembrane helix</keyword>
<feature type="transmembrane region" description="Helical" evidence="2">
    <location>
        <begin position="89"/>
        <end position="107"/>
    </location>
</feature>
<evidence type="ECO:0000259" key="3">
    <source>
        <dbReference type="PROSITE" id="PS51857"/>
    </source>
</evidence>
<keyword evidence="2" id="KW-0812">Transmembrane</keyword>
<comment type="caution">
    <text evidence="4">The sequence shown here is derived from an EMBL/GenBank/DDBJ whole genome shotgun (WGS) entry which is preliminary data.</text>
</comment>
<dbReference type="OrthoDB" id="72963at2"/>
<dbReference type="InterPro" id="IPR012340">
    <property type="entry name" value="NA-bd_OB-fold"/>
</dbReference>
<dbReference type="SUPFAM" id="SSF50249">
    <property type="entry name" value="Nucleic acid-binding proteins"/>
    <property type="match status" value="1"/>
</dbReference>
<sequence length="181" mass="20131">MRTEGKLTKWNDDRGFGFITPNEGGPDVFIHISEFPRDGDRPNIGERVSFETDFSKDGKPRAVNVRCPDRTPVRRASRKDAREPARPGLFGKLVPLMLVIAIGAYGYKAFSRYDGSFSAAPEPVATTDTPAAPARFHCDGRTHCSQMTSCEEATFFLRNCPNVKMDGNHDGVPCEMQWCGR</sequence>
<accession>A0A557QF93</accession>
<feature type="domain" description="CSD" evidence="3">
    <location>
        <begin position="2"/>
        <end position="67"/>
    </location>
</feature>
<comment type="subcellular location">
    <subcellularLocation>
        <location evidence="1">Cytoplasm</location>
    </subcellularLocation>
</comment>
<dbReference type="PROSITE" id="PS00352">
    <property type="entry name" value="CSD_1"/>
    <property type="match status" value="1"/>
</dbReference>
<evidence type="ECO:0000256" key="1">
    <source>
        <dbReference type="RuleBase" id="RU000408"/>
    </source>
</evidence>
<dbReference type="Gene3D" id="2.40.50.140">
    <property type="entry name" value="Nucleic acid-binding proteins"/>
    <property type="match status" value="1"/>
</dbReference>
<dbReference type="RefSeq" id="WP_144311102.1">
    <property type="nucleotide sequence ID" value="NZ_VMNK01000019.1"/>
</dbReference>
<reference evidence="4 5" key="1">
    <citation type="submission" date="2019-07" db="EMBL/GenBank/DDBJ databases">
        <title>The pathways for chlorine oxyanion respiration interact through the shared metabolite chlorate.</title>
        <authorList>
            <person name="Barnum T.P."/>
            <person name="Cheng Y."/>
            <person name="Hill K.A."/>
            <person name="Lucas L.N."/>
            <person name="Carlson H.K."/>
            <person name="Coates J.D."/>
        </authorList>
    </citation>
    <scope>NUCLEOTIDE SEQUENCE [LARGE SCALE GENOMIC DNA]</scope>
    <source>
        <strain evidence="4 5">SFB-3</strain>
    </source>
</reference>
<dbReference type="CDD" id="cd04458">
    <property type="entry name" value="CSP_CDS"/>
    <property type="match status" value="1"/>
</dbReference>
<dbReference type="InterPro" id="IPR011129">
    <property type="entry name" value="CSD"/>
</dbReference>
<protein>
    <submittedName>
        <fullName evidence="4">Cold-shock protein</fullName>
    </submittedName>
</protein>
<dbReference type="InterPro" id="IPR019844">
    <property type="entry name" value="CSD_CS"/>
</dbReference>
<dbReference type="EMBL" id="VMNK01000019">
    <property type="protein sequence ID" value="TVO51581.1"/>
    <property type="molecule type" value="Genomic_DNA"/>
</dbReference>
<dbReference type="Pfam" id="PF00313">
    <property type="entry name" value="CSD"/>
    <property type="match status" value="1"/>
</dbReference>
<evidence type="ECO:0000256" key="2">
    <source>
        <dbReference type="SAM" id="Phobius"/>
    </source>
</evidence>
<dbReference type="PANTHER" id="PTHR46565">
    <property type="entry name" value="COLD SHOCK DOMAIN PROTEIN 2"/>
    <property type="match status" value="1"/>
</dbReference>
<dbReference type="PROSITE" id="PS51857">
    <property type="entry name" value="CSD_2"/>
    <property type="match status" value="1"/>
</dbReference>
<dbReference type="Pfam" id="PF05901">
    <property type="entry name" value="Excalibur"/>
    <property type="match status" value="1"/>
</dbReference>
<dbReference type="GO" id="GO:0003676">
    <property type="term" value="F:nucleic acid binding"/>
    <property type="evidence" value="ECO:0007669"/>
    <property type="project" value="InterPro"/>
</dbReference>
<dbReference type="AlphaFoldDB" id="A0A557QF93"/>
<dbReference type="SMART" id="SM00357">
    <property type="entry name" value="CSP"/>
    <property type="match status" value="1"/>
</dbReference>
<evidence type="ECO:0000313" key="4">
    <source>
        <dbReference type="EMBL" id="TVO51581.1"/>
    </source>
</evidence>
<dbReference type="InterPro" id="IPR002059">
    <property type="entry name" value="CSP_DNA-bd"/>
</dbReference>
<name>A0A557QF93_9RHOO</name>
<organism evidence="4 5">
    <name type="scientific">Denitromonas halophila</name>
    <dbReference type="NCBI Taxonomy" id="1629404"/>
    <lineage>
        <taxon>Bacteria</taxon>
        <taxon>Pseudomonadati</taxon>
        <taxon>Pseudomonadota</taxon>
        <taxon>Betaproteobacteria</taxon>
        <taxon>Rhodocyclales</taxon>
        <taxon>Zoogloeaceae</taxon>
        <taxon>Denitromonas</taxon>
    </lineage>
</organism>
<evidence type="ECO:0000313" key="5">
    <source>
        <dbReference type="Proteomes" id="UP000319502"/>
    </source>
</evidence>
<dbReference type="PANTHER" id="PTHR46565:SF20">
    <property type="entry name" value="COLD SHOCK DOMAIN-CONTAINING PROTEIN 4"/>
    <property type="match status" value="1"/>
</dbReference>
<keyword evidence="5" id="KW-1185">Reference proteome</keyword>